<feature type="non-terminal residue" evidence="2">
    <location>
        <position position="212"/>
    </location>
</feature>
<proteinExistence type="predicted"/>
<dbReference type="Pfam" id="PF13472">
    <property type="entry name" value="Lipase_GDSL_2"/>
    <property type="match status" value="1"/>
</dbReference>
<name>A0A382QNF6_9ZZZZ</name>
<dbReference type="InterPro" id="IPR036514">
    <property type="entry name" value="SGNH_hydro_sf"/>
</dbReference>
<dbReference type="EMBL" id="UINC01115442">
    <property type="protein sequence ID" value="SVC86478.1"/>
    <property type="molecule type" value="Genomic_DNA"/>
</dbReference>
<evidence type="ECO:0000259" key="1">
    <source>
        <dbReference type="Pfam" id="PF13472"/>
    </source>
</evidence>
<feature type="domain" description="SGNH hydrolase-type esterase" evidence="1">
    <location>
        <begin position="59"/>
        <end position="212"/>
    </location>
</feature>
<accession>A0A382QNF6</accession>
<dbReference type="SUPFAM" id="SSF52266">
    <property type="entry name" value="SGNH hydrolase"/>
    <property type="match status" value="1"/>
</dbReference>
<dbReference type="AlphaFoldDB" id="A0A382QNF6"/>
<protein>
    <recommendedName>
        <fullName evidence="1">SGNH hydrolase-type esterase domain-containing protein</fullName>
    </recommendedName>
</protein>
<dbReference type="PANTHER" id="PTHR30383">
    <property type="entry name" value="THIOESTERASE 1/PROTEASE 1/LYSOPHOSPHOLIPASE L1"/>
    <property type="match status" value="1"/>
</dbReference>
<dbReference type="Gene3D" id="3.40.50.1110">
    <property type="entry name" value="SGNH hydrolase"/>
    <property type="match status" value="1"/>
</dbReference>
<reference evidence="2" key="1">
    <citation type="submission" date="2018-05" db="EMBL/GenBank/DDBJ databases">
        <authorList>
            <person name="Lanie J.A."/>
            <person name="Ng W.-L."/>
            <person name="Kazmierczak K.M."/>
            <person name="Andrzejewski T.M."/>
            <person name="Davidsen T.M."/>
            <person name="Wayne K.J."/>
            <person name="Tettelin H."/>
            <person name="Glass J.I."/>
            <person name="Rusch D."/>
            <person name="Podicherti R."/>
            <person name="Tsui H.-C.T."/>
            <person name="Winkler M.E."/>
        </authorList>
    </citation>
    <scope>NUCLEOTIDE SEQUENCE</scope>
</reference>
<gene>
    <name evidence="2" type="ORF">METZ01_LOCUS339332</name>
</gene>
<dbReference type="PANTHER" id="PTHR30383:SF5">
    <property type="entry name" value="SGNH HYDROLASE-TYPE ESTERASE DOMAIN-CONTAINING PROTEIN"/>
    <property type="match status" value="1"/>
</dbReference>
<evidence type="ECO:0000313" key="2">
    <source>
        <dbReference type="EMBL" id="SVC86478.1"/>
    </source>
</evidence>
<sequence length="212" mass="23039">MKLRHTSSLAILLLLVGLVSTGAAQRTSDPSRWANAIDAFDADAANRPKGAIVLTGSSSFARWRTMEADLAPLTVVPRGFGGSTMADVLYYADRLVKPYQPRAVVLYEGDNDTFYGVDPMTIAGQLKQVIMKIHAALPDTRVYVLSVKPSLARVNVWDKAQETSALYKQIAASDDRLHFIDVATPFLKTDGTVMDDVFVDGGLHLNDKGNAI</sequence>
<dbReference type="GO" id="GO:0004622">
    <property type="term" value="F:phosphatidylcholine lysophospholipase activity"/>
    <property type="evidence" value="ECO:0007669"/>
    <property type="project" value="TreeGrafter"/>
</dbReference>
<dbReference type="InterPro" id="IPR051532">
    <property type="entry name" value="Ester_Hydrolysis_Enzymes"/>
</dbReference>
<organism evidence="2">
    <name type="scientific">marine metagenome</name>
    <dbReference type="NCBI Taxonomy" id="408172"/>
    <lineage>
        <taxon>unclassified sequences</taxon>
        <taxon>metagenomes</taxon>
        <taxon>ecological metagenomes</taxon>
    </lineage>
</organism>
<dbReference type="InterPro" id="IPR013830">
    <property type="entry name" value="SGNH_hydro"/>
</dbReference>